<dbReference type="EMBL" id="CP109441">
    <property type="protein sequence ID" value="WUV45930.1"/>
    <property type="molecule type" value="Genomic_DNA"/>
</dbReference>
<reference evidence="1" key="1">
    <citation type="submission" date="2022-10" db="EMBL/GenBank/DDBJ databases">
        <title>The complete genomes of actinobacterial strains from the NBC collection.</title>
        <authorList>
            <person name="Joergensen T.S."/>
            <person name="Alvarez Arevalo M."/>
            <person name="Sterndorff E.B."/>
            <person name="Faurdal D."/>
            <person name="Vuksanovic O."/>
            <person name="Mourched A.-S."/>
            <person name="Charusanti P."/>
            <person name="Shaw S."/>
            <person name="Blin K."/>
            <person name="Weber T."/>
        </authorList>
    </citation>
    <scope>NUCLEOTIDE SEQUENCE</scope>
    <source>
        <strain evidence="1">NBC_01482</strain>
    </source>
</reference>
<keyword evidence="2" id="KW-1185">Reference proteome</keyword>
<organism evidence="1 2">
    <name type="scientific">Nocardia vinacea</name>
    <dbReference type="NCBI Taxonomy" id="96468"/>
    <lineage>
        <taxon>Bacteria</taxon>
        <taxon>Bacillati</taxon>
        <taxon>Actinomycetota</taxon>
        <taxon>Actinomycetes</taxon>
        <taxon>Mycobacteriales</taxon>
        <taxon>Nocardiaceae</taxon>
        <taxon>Nocardia</taxon>
    </lineage>
</organism>
<dbReference type="SUPFAM" id="SSF53335">
    <property type="entry name" value="S-adenosyl-L-methionine-dependent methyltransferases"/>
    <property type="match status" value="1"/>
</dbReference>
<dbReference type="RefSeq" id="WP_327099193.1">
    <property type="nucleotide sequence ID" value="NZ_CP109149.1"/>
</dbReference>
<protein>
    <recommendedName>
        <fullName evidence="3">Trans-aconitate 2-methyltransferase</fullName>
    </recommendedName>
</protein>
<evidence type="ECO:0000313" key="1">
    <source>
        <dbReference type="EMBL" id="WUV45930.1"/>
    </source>
</evidence>
<sequence>MWDPKKYLAFDDHRSRPFFELLGRIGAEDPRRVVDLGCGPGHLTASLAERWPGAVIDAWETTYLQRLSGEDPVLEWVTGTALRPVRNALDDTAWQEFTAQLAPLLRAAYPRQLDGTTWLPFRRVFSVAHKTG</sequence>
<name>A0ABZ1YRQ3_9NOCA</name>
<evidence type="ECO:0000313" key="2">
    <source>
        <dbReference type="Proteomes" id="UP001432062"/>
    </source>
</evidence>
<dbReference type="InterPro" id="IPR023149">
    <property type="entry name" value="Trans_acon_MeTrfase_C"/>
</dbReference>
<evidence type="ECO:0008006" key="3">
    <source>
        <dbReference type="Google" id="ProtNLM"/>
    </source>
</evidence>
<gene>
    <name evidence="1" type="ORF">OG563_43820</name>
</gene>
<dbReference type="CDD" id="cd02440">
    <property type="entry name" value="AdoMet_MTases"/>
    <property type="match status" value="1"/>
</dbReference>
<proteinExistence type="predicted"/>
<accession>A0ABZ1YRQ3</accession>
<dbReference type="InterPro" id="IPR029063">
    <property type="entry name" value="SAM-dependent_MTases_sf"/>
</dbReference>
<dbReference type="Gene3D" id="1.10.150.290">
    <property type="entry name" value="S-adenosyl-L-methionine-dependent methyltransferases"/>
    <property type="match status" value="1"/>
</dbReference>
<dbReference type="Proteomes" id="UP001432062">
    <property type="component" value="Chromosome"/>
</dbReference>